<dbReference type="CDD" id="cd06597">
    <property type="entry name" value="GH31_transferase_CtsY"/>
    <property type="match status" value="1"/>
</dbReference>
<dbReference type="GO" id="GO:0005975">
    <property type="term" value="P:carbohydrate metabolic process"/>
    <property type="evidence" value="ECO:0007669"/>
    <property type="project" value="InterPro"/>
</dbReference>
<name>W9G313_9MICO</name>
<dbReference type="InterPro" id="IPR011013">
    <property type="entry name" value="Gal_mutarotase_sf_dom"/>
</dbReference>
<comment type="similarity">
    <text evidence="1 2">Belongs to the glycosyl hydrolase 31 family.</text>
</comment>
<keyword evidence="8" id="KW-1185">Reference proteome</keyword>
<evidence type="ECO:0000313" key="7">
    <source>
        <dbReference type="EMBL" id="EWT00395.1"/>
    </source>
</evidence>
<evidence type="ECO:0000259" key="6">
    <source>
        <dbReference type="Pfam" id="PF21568"/>
    </source>
</evidence>
<dbReference type="Gene3D" id="2.60.40.10">
    <property type="entry name" value="Immunoglobulins"/>
    <property type="match status" value="1"/>
</dbReference>
<dbReference type="PATRIC" id="fig|1386089.3.peg.3368"/>
<keyword evidence="2" id="KW-0378">Hydrolase</keyword>
<dbReference type="CDD" id="cd14752">
    <property type="entry name" value="GH31_N"/>
    <property type="match status" value="1"/>
</dbReference>
<dbReference type="InterPro" id="IPR048395">
    <property type="entry name" value="Glyco_hydro_31_C"/>
</dbReference>
<dbReference type="Proteomes" id="UP000019489">
    <property type="component" value="Unassembled WGS sequence"/>
</dbReference>
<dbReference type="PANTHER" id="PTHR43863">
    <property type="entry name" value="HYDROLASE, PUTATIVE (AFU_ORTHOLOGUE AFUA_1G03140)-RELATED"/>
    <property type="match status" value="1"/>
</dbReference>
<organism evidence="7 8">
    <name type="scientific">Intrasporangium oryzae NRRL B-24470</name>
    <dbReference type="NCBI Taxonomy" id="1386089"/>
    <lineage>
        <taxon>Bacteria</taxon>
        <taxon>Bacillati</taxon>
        <taxon>Actinomycetota</taxon>
        <taxon>Actinomycetes</taxon>
        <taxon>Micrococcales</taxon>
        <taxon>Intrasporangiaceae</taxon>
        <taxon>Intrasporangium</taxon>
    </lineage>
</organism>
<dbReference type="eggNOG" id="COG1501">
    <property type="taxonomic scope" value="Bacteria"/>
</dbReference>
<dbReference type="AlphaFoldDB" id="W9G313"/>
<dbReference type="SUPFAM" id="SSF51445">
    <property type="entry name" value="(Trans)glycosidases"/>
    <property type="match status" value="1"/>
</dbReference>
<keyword evidence="2" id="KW-0326">Glycosidase</keyword>
<dbReference type="InterPro" id="IPR051816">
    <property type="entry name" value="Glycosyl_Hydrolase_31"/>
</dbReference>
<reference evidence="7 8" key="1">
    <citation type="submission" date="2013-08" db="EMBL/GenBank/DDBJ databases">
        <title>Intrasporangium oryzae NRRL B-24470.</title>
        <authorList>
            <person name="Liu H."/>
            <person name="Wang G."/>
        </authorList>
    </citation>
    <scope>NUCLEOTIDE SEQUENCE [LARGE SCALE GENOMIC DNA]</scope>
    <source>
        <strain evidence="7 8">NRRL B-24470</strain>
    </source>
</reference>
<dbReference type="Gene3D" id="3.20.20.80">
    <property type="entry name" value="Glycosidases"/>
    <property type="match status" value="1"/>
</dbReference>
<comment type="caution">
    <text evidence="7">The sequence shown here is derived from an EMBL/GenBank/DDBJ whole genome shotgun (WGS) entry which is preliminary data.</text>
</comment>
<dbReference type="Gene3D" id="2.60.40.1760">
    <property type="entry name" value="glycosyl hydrolase (family 31)"/>
    <property type="match status" value="1"/>
</dbReference>
<dbReference type="GO" id="GO:0030246">
    <property type="term" value="F:carbohydrate binding"/>
    <property type="evidence" value="ECO:0007669"/>
    <property type="project" value="InterPro"/>
</dbReference>
<evidence type="ECO:0000256" key="2">
    <source>
        <dbReference type="RuleBase" id="RU361185"/>
    </source>
</evidence>
<dbReference type="PANTHER" id="PTHR43863:SF2">
    <property type="entry name" value="MALTASE-GLUCOAMYLASE"/>
    <property type="match status" value="1"/>
</dbReference>
<evidence type="ECO:0000256" key="1">
    <source>
        <dbReference type="ARBA" id="ARBA00007806"/>
    </source>
</evidence>
<dbReference type="InterPro" id="IPR017853">
    <property type="entry name" value="GH"/>
</dbReference>
<dbReference type="Gene3D" id="2.60.40.1180">
    <property type="entry name" value="Golgi alpha-mannosidase II"/>
    <property type="match status" value="1"/>
</dbReference>
<dbReference type="InterPro" id="IPR000322">
    <property type="entry name" value="Glyco_hydro_31_TIM"/>
</dbReference>
<gene>
    <name evidence="7" type="ORF">N865_15860</name>
</gene>
<dbReference type="EMBL" id="AWSA01000044">
    <property type="protein sequence ID" value="EWT00395.1"/>
    <property type="molecule type" value="Genomic_DNA"/>
</dbReference>
<evidence type="ECO:0000259" key="3">
    <source>
        <dbReference type="Pfam" id="PF01055"/>
    </source>
</evidence>
<feature type="domain" description="Glycosyl hydrolase family 31 C-terminal" evidence="5">
    <location>
        <begin position="676"/>
        <end position="758"/>
    </location>
</feature>
<dbReference type="SUPFAM" id="SSF74650">
    <property type="entry name" value="Galactose mutarotase-like"/>
    <property type="match status" value="1"/>
</dbReference>
<dbReference type="InterPro" id="IPR048488">
    <property type="entry name" value="AIMA-like_N"/>
</dbReference>
<proteinExistence type="inferred from homology"/>
<dbReference type="Pfam" id="PF13802">
    <property type="entry name" value="Gal_mutarotas_2"/>
    <property type="match status" value="1"/>
</dbReference>
<dbReference type="Pfam" id="PF21365">
    <property type="entry name" value="Glyco_hydro_31_3rd"/>
    <property type="match status" value="1"/>
</dbReference>
<dbReference type="Pfam" id="PF21568">
    <property type="entry name" value="AIMA-like_N"/>
    <property type="match status" value="1"/>
</dbReference>
<dbReference type="GO" id="GO:0004553">
    <property type="term" value="F:hydrolase activity, hydrolyzing O-glycosyl compounds"/>
    <property type="evidence" value="ECO:0007669"/>
    <property type="project" value="InterPro"/>
</dbReference>
<dbReference type="STRING" id="1386089.N865_15860"/>
<dbReference type="Pfam" id="PF01055">
    <property type="entry name" value="Glyco_hydro_31_2nd"/>
    <property type="match status" value="1"/>
</dbReference>
<feature type="domain" description="1,3-alpha-isomaltosidase-like N-terminal" evidence="6">
    <location>
        <begin position="8"/>
        <end position="122"/>
    </location>
</feature>
<accession>W9G313</accession>
<evidence type="ECO:0000259" key="5">
    <source>
        <dbReference type="Pfam" id="PF21365"/>
    </source>
</evidence>
<dbReference type="OrthoDB" id="176168at2"/>
<evidence type="ECO:0000313" key="8">
    <source>
        <dbReference type="Proteomes" id="UP000019489"/>
    </source>
</evidence>
<protein>
    <submittedName>
        <fullName evidence="7">Alpha-glucosidase</fullName>
    </submittedName>
</protein>
<evidence type="ECO:0000259" key="4">
    <source>
        <dbReference type="Pfam" id="PF13802"/>
    </source>
</evidence>
<dbReference type="SUPFAM" id="SSF51011">
    <property type="entry name" value="Glycosyl hydrolase domain"/>
    <property type="match status" value="1"/>
</dbReference>
<dbReference type="InterPro" id="IPR025887">
    <property type="entry name" value="Glyco_hydro_31_N_dom"/>
</dbReference>
<dbReference type="InterPro" id="IPR013783">
    <property type="entry name" value="Ig-like_fold"/>
</dbReference>
<feature type="domain" description="Glycoside hydrolase family 31 N-terminal" evidence="4">
    <location>
        <begin position="175"/>
        <end position="265"/>
    </location>
</feature>
<feature type="domain" description="Glycoside hydrolase family 31 TIM barrel" evidence="3">
    <location>
        <begin position="314"/>
        <end position="666"/>
    </location>
</feature>
<dbReference type="InterPro" id="IPR013780">
    <property type="entry name" value="Glyco_hydro_b"/>
</dbReference>
<sequence>MISHRPHGIEHPYAVSPDQRVPVLPEVGETMTIGVQARPEVSSVVCEWRTRPAGRRHGGSEDTVSPLVMAPVTSSAADAAALAGGEGHLAEAQAASIGGSGGWAVTSPPLDEPDGYAYRFVATTDDGRTEASDWYDVAPARWTASADLPTGMTASLTGAAGHLVPGSVEWLVSVEGIHRVRFALGLAEGDHVVGFGERYDALDQAGRRLDAVVFEQYKSQGVHGRTYLPMPFAHVIGTGGAGDSDGPAASSWGFHVRTSRRTWFDVGATRPDRLVVEVALGGTPEETVDVACYDGTPTEVLRAFLDEVGRAEELPSWVFRLWASGNEWNTEALVRERMDTHRDLDIPVGVVVIEAWSDEEGIMIFRDATYVPHPDGSPFAADDFTFPADGAWPDPRAMVDDLHARGIKVVLWQIPLLKTARSEEGLHEQVLAEGEAMVRGGHAVREADGTAYLNRGWWFPKSLMPDLSTQRTRDWWTAKRDYLVRDLDIDGFKTDGGEHAWGHDLRYGDGRRGDEGNNLYPVHYARALGDLLRKHGKAPITFSRSGFTGSQAHGIFWAGDEDSTWEAFRHSITAGLTAASCGIVYWGWDLAGFSGPGPDAELYLRAAGASVFMPIMQYHSEFNHHQLPLRDRTPWHVAELTGDERVVPVFRRLAHLREALVDYLTTSAAQTVATDRPLMRPLFFDHPGEPGAWDHPQQWMLGADLLVAAVTEPAATTWRAWLPTGEWVDVWTGAAVTGGAVVERDVPIDVVPVWCRAESWPSLRGVFERMGG</sequence>